<protein>
    <submittedName>
        <fullName evidence="1">Uncharacterized protein</fullName>
    </submittedName>
</protein>
<reference evidence="1 2" key="1">
    <citation type="journal article" date="2018" name="Arch. Microbiol.">
        <title>New insights into the metabolic potential of the phototrophic purple bacterium Rhodopila globiformis DSM 161(T) from its draft genome sequence and evidence for a vanadium-dependent nitrogenase.</title>
        <authorList>
            <person name="Imhoff J.F."/>
            <person name="Rahn T."/>
            <person name="Kunzel S."/>
            <person name="Neulinger S.C."/>
        </authorList>
    </citation>
    <scope>NUCLEOTIDE SEQUENCE [LARGE SCALE GENOMIC DNA]</scope>
    <source>
        <strain evidence="1 2">DSM 16996</strain>
    </source>
</reference>
<gene>
    <name evidence="1" type="ORF">CCR94_01105</name>
</gene>
<dbReference type="EMBL" id="NHSJ01000015">
    <property type="protein sequence ID" value="PPQ33637.1"/>
    <property type="molecule type" value="Genomic_DNA"/>
</dbReference>
<proteinExistence type="predicted"/>
<organism evidence="1 2">
    <name type="scientific">Rhodoblastus sphagnicola</name>
    <dbReference type="NCBI Taxonomy" id="333368"/>
    <lineage>
        <taxon>Bacteria</taxon>
        <taxon>Pseudomonadati</taxon>
        <taxon>Pseudomonadota</taxon>
        <taxon>Alphaproteobacteria</taxon>
        <taxon>Hyphomicrobiales</taxon>
        <taxon>Rhodoblastaceae</taxon>
        <taxon>Rhodoblastus</taxon>
    </lineage>
</organism>
<comment type="caution">
    <text evidence="1">The sequence shown here is derived from an EMBL/GenBank/DDBJ whole genome shotgun (WGS) entry which is preliminary data.</text>
</comment>
<accession>A0A2S6NGB1</accession>
<keyword evidence="2" id="KW-1185">Reference proteome</keyword>
<dbReference type="RefSeq" id="WP_104506049.1">
    <property type="nucleotide sequence ID" value="NZ_JACIGC010000034.1"/>
</dbReference>
<dbReference type="Proteomes" id="UP000239089">
    <property type="component" value="Unassembled WGS sequence"/>
</dbReference>
<evidence type="ECO:0000313" key="2">
    <source>
        <dbReference type="Proteomes" id="UP000239089"/>
    </source>
</evidence>
<sequence length="69" mass="7661">MSGEAWTDALEDELTFERIFARHAYWRENPPPAALLTAIAAGMGVWRPQQQAESDSLGALRALFPAGRF</sequence>
<dbReference type="AlphaFoldDB" id="A0A2S6NGB1"/>
<evidence type="ECO:0000313" key="1">
    <source>
        <dbReference type="EMBL" id="PPQ33637.1"/>
    </source>
</evidence>
<name>A0A2S6NGB1_9HYPH</name>